<sequence length="37" mass="4147">MATDIVFERQSKAAISHHNSKQLQKATMIMAKQRGCS</sequence>
<gene>
    <name evidence="1" type="ORF">COLO4_06760</name>
</gene>
<dbReference type="Proteomes" id="UP000187203">
    <property type="component" value="Unassembled WGS sequence"/>
</dbReference>
<comment type="caution">
    <text evidence="1">The sequence shown here is derived from an EMBL/GenBank/DDBJ whole genome shotgun (WGS) entry which is preliminary data.</text>
</comment>
<evidence type="ECO:0000313" key="1">
    <source>
        <dbReference type="EMBL" id="OMP08121.1"/>
    </source>
</evidence>
<organism evidence="1 2">
    <name type="scientific">Corchorus olitorius</name>
    <dbReference type="NCBI Taxonomy" id="93759"/>
    <lineage>
        <taxon>Eukaryota</taxon>
        <taxon>Viridiplantae</taxon>
        <taxon>Streptophyta</taxon>
        <taxon>Embryophyta</taxon>
        <taxon>Tracheophyta</taxon>
        <taxon>Spermatophyta</taxon>
        <taxon>Magnoliopsida</taxon>
        <taxon>eudicotyledons</taxon>
        <taxon>Gunneridae</taxon>
        <taxon>Pentapetalae</taxon>
        <taxon>rosids</taxon>
        <taxon>malvids</taxon>
        <taxon>Malvales</taxon>
        <taxon>Malvaceae</taxon>
        <taxon>Grewioideae</taxon>
        <taxon>Apeibeae</taxon>
        <taxon>Corchorus</taxon>
    </lineage>
</organism>
<accession>A0A1R3KM23</accession>
<dbReference type="EMBL" id="AWUE01012885">
    <property type="protein sequence ID" value="OMP08121.1"/>
    <property type="molecule type" value="Genomic_DNA"/>
</dbReference>
<name>A0A1R3KM23_9ROSI</name>
<protein>
    <submittedName>
        <fullName evidence="1">Uncharacterized protein</fullName>
    </submittedName>
</protein>
<reference evidence="2" key="1">
    <citation type="submission" date="2013-09" db="EMBL/GenBank/DDBJ databases">
        <title>Corchorus olitorius genome sequencing.</title>
        <authorList>
            <person name="Alam M."/>
            <person name="Haque M.S."/>
            <person name="Islam M.S."/>
            <person name="Emdad E.M."/>
            <person name="Islam M.M."/>
            <person name="Ahmed B."/>
            <person name="Halim A."/>
            <person name="Hossen Q.M.M."/>
            <person name="Hossain M.Z."/>
            <person name="Ahmed R."/>
            <person name="Khan M.M."/>
            <person name="Islam R."/>
            <person name="Rashid M.M."/>
            <person name="Khan S.A."/>
            <person name="Rahman M.S."/>
            <person name="Alam M."/>
            <person name="Yahiya A.S."/>
            <person name="Khan M.S."/>
            <person name="Azam M.S."/>
            <person name="Haque T."/>
            <person name="Lashkar M.Z.H."/>
            <person name="Akhand A.I."/>
            <person name="Morshed G."/>
            <person name="Roy S."/>
            <person name="Uddin K.S."/>
            <person name="Rabeya T."/>
            <person name="Hossain A.S."/>
            <person name="Chowdhury A."/>
            <person name="Snigdha A.R."/>
            <person name="Mortoza M.S."/>
            <person name="Matin S.A."/>
            <person name="Hoque S.M.E."/>
            <person name="Islam M.K."/>
            <person name="Roy D.K."/>
            <person name="Haider R."/>
            <person name="Moosa M.M."/>
            <person name="Elias S.M."/>
            <person name="Hasan A.M."/>
            <person name="Jahan S."/>
            <person name="Shafiuddin M."/>
            <person name="Mahmood N."/>
            <person name="Shommy N.S."/>
        </authorList>
    </citation>
    <scope>NUCLEOTIDE SEQUENCE [LARGE SCALE GENOMIC DNA]</scope>
    <source>
        <strain evidence="2">cv. O-4</strain>
    </source>
</reference>
<keyword evidence="2" id="KW-1185">Reference proteome</keyword>
<dbReference type="AlphaFoldDB" id="A0A1R3KM23"/>
<proteinExistence type="predicted"/>
<evidence type="ECO:0000313" key="2">
    <source>
        <dbReference type="Proteomes" id="UP000187203"/>
    </source>
</evidence>